<keyword evidence="4" id="KW-1185">Reference proteome</keyword>
<dbReference type="InterPro" id="IPR007159">
    <property type="entry name" value="SpoVT-AbrB_dom"/>
</dbReference>
<dbReference type="EMBL" id="QXDL01000009">
    <property type="protein sequence ID" value="RIH90437.1"/>
    <property type="molecule type" value="Genomic_DNA"/>
</dbReference>
<name>A0A399F0X4_9DEIN</name>
<feature type="domain" description="SpoVT-AbrB" evidence="2">
    <location>
        <begin position="2"/>
        <end position="47"/>
    </location>
</feature>
<protein>
    <submittedName>
        <fullName evidence="3">Transcriptional regulator, AbrB family</fullName>
    </submittedName>
</protein>
<evidence type="ECO:0000313" key="4">
    <source>
        <dbReference type="Proteomes" id="UP000265715"/>
    </source>
</evidence>
<dbReference type="PROSITE" id="PS51740">
    <property type="entry name" value="SPOVT_ABRB"/>
    <property type="match status" value="1"/>
</dbReference>
<accession>A0A399F0X4</accession>
<dbReference type="SMART" id="SM00966">
    <property type="entry name" value="SpoVT_AbrB"/>
    <property type="match status" value="1"/>
</dbReference>
<dbReference type="GO" id="GO:0003677">
    <property type="term" value="F:DNA binding"/>
    <property type="evidence" value="ECO:0007669"/>
    <property type="project" value="UniProtKB-UniRule"/>
</dbReference>
<organism evidence="3 4">
    <name type="scientific">Calidithermus terrae</name>
    <dbReference type="NCBI Taxonomy" id="1408545"/>
    <lineage>
        <taxon>Bacteria</taxon>
        <taxon>Thermotogati</taxon>
        <taxon>Deinococcota</taxon>
        <taxon>Deinococci</taxon>
        <taxon>Thermales</taxon>
        <taxon>Thermaceae</taxon>
        <taxon>Calidithermus</taxon>
    </lineage>
</organism>
<dbReference type="InterPro" id="IPR037914">
    <property type="entry name" value="SpoVT-AbrB_sf"/>
</dbReference>
<reference evidence="3 4" key="1">
    <citation type="submission" date="2018-08" db="EMBL/GenBank/DDBJ databases">
        <title>Meiothermus terrae DSM 26712 genome sequencing project.</title>
        <authorList>
            <person name="Da Costa M.S."/>
            <person name="Albuquerque L."/>
            <person name="Raposo P."/>
            <person name="Froufe H.J.C."/>
            <person name="Barroso C.S."/>
            <person name="Egas C."/>
        </authorList>
    </citation>
    <scope>NUCLEOTIDE SEQUENCE [LARGE SCALE GENOMIC DNA]</scope>
    <source>
        <strain evidence="3 4">DSM 26712</strain>
    </source>
</reference>
<dbReference type="Proteomes" id="UP000265715">
    <property type="component" value="Unassembled WGS sequence"/>
</dbReference>
<sequence>MKTITQLSPRGQVTLPAAIRKALGLKAGDALLLRVEEGRVVLEPARVLPVEAYTEERIREFTQAAEASEEELAAFRRAWGL</sequence>
<dbReference type="SUPFAM" id="SSF89447">
    <property type="entry name" value="AbrB/MazE/MraZ-like"/>
    <property type="match status" value="1"/>
</dbReference>
<gene>
    <name evidence="3" type="ORF">Mterra_00419</name>
</gene>
<dbReference type="Pfam" id="PF04014">
    <property type="entry name" value="MazE_antitoxin"/>
    <property type="match status" value="1"/>
</dbReference>
<evidence type="ECO:0000313" key="3">
    <source>
        <dbReference type="EMBL" id="RIH90437.1"/>
    </source>
</evidence>
<dbReference type="AlphaFoldDB" id="A0A399F0X4"/>
<dbReference type="RefSeq" id="WP_119313663.1">
    <property type="nucleotide sequence ID" value="NZ_QXDL01000009.1"/>
</dbReference>
<dbReference type="Gene3D" id="2.10.260.10">
    <property type="match status" value="1"/>
</dbReference>
<dbReference type="NCBIfam" id="TIGR01439">
    <property type="entry name" value="lp_hng_hel_AbrB"/>
    <property type="match status" value="1"/>
</dbReference>
<proteinExistence type="predicted"/>
<keyword evidence="1" id="KW-0238">DNA-binding</keyword>
<comment type="caution">
    <text evidence="3">The sequence shown here is derived from an EMBL/GenBank/DDBJ whole genome shotgun (WGS) entry which is preliminary data.</text>
</comment>
<evidence type="ECO:0000256" key="1">
    <source>
        <dbReference type="PROSITE-ProRule" id="PRU01076"/>
    </source>
</evidence>
<evidence type="ECO:0000259" key="2">
    <source>
        <dbReference type="PROSITE" id="PS51740"/>
    </source>
</evidence>